<proteinExistence type="predicted"/>
<keyword evidence="3" id="KW-1185">Reference proteome</keyword>
<dbReference type="GeneID" id="41701347"/>
<keyword evidence="1" id="KW-1133">Transmembrane helix</keyword>
<dbReference type="OrthoDB" id="12417at10239"/>
<keyword evidence="1" id="KW-0472">Membrane</keyword>
<accession>A0A2H4NG14</accession>
<evidence type="ECO:0000313" key="3">
    <source>
        <dbReference type="Proteomes" id="UP000290503"/>
    </source>
</evidence>
<evidence type="ECO:0000256" key="1">
    <source>
        <dbReference type="SAM" id="Phobius"/>
    </source>
</evidence>
<organism evidence="2">
    <name type="scientific">Yichang virus</name>
    <dbReference type="NCBI Taxonomy" id="2053026"/>
    <lineage>
        <taxon>Viruses</taxon>
        <taxon>Riboviria</taxon>
        <taxon>Orthornavirae</taxon>
        <taxon>Pisuviricota</taxon>
        <taxon>Pisoniviricetes</taxon>
        <taxon>Nidovirales</taxon>
        <taxon>Mesnidovirineae</taxon>
        <taxon>Mesoniviridae</taxon>
        <taxon>Hexponivirinae</taxon>
        <taxon>Alphamesonivirus</taxon>
        <taxon>Yilivirus</taxon>
        <taxon>Alphamesonivirus yichangense</taxon>
    </lineage>
</organism>
<feature type="transmembrane region" description="Helical" evidence="1">
    <location>
        <begin position="97"/>
        <end position="120"/>
    </location>
</feature>
<name>A0A2H4NG14_9NIDO</name>
<reference evidence="2" key="1">
    <citation type="submission" date="2016-12" db="EMBL/GenBank/DDBJ databases">
        <title>Isolation and characterization of a novel mesonivirus from Culex mosquitoes in China.</title>
        <authorList>
            <person name="Wang Y."/>
            <person name="Xia H."/>
            <person name="Hu X."/>
            <person name="Yuan Z."/>
        </authorList>
    </citation>
    <scope>NUCLEOTIDE SEQUENCE [LARGE SCALE GENOMIC DNA]</scope>
    <source>
        <strain evidence="2">HB-MLV</strain>
    </source>
</reference>
<dbReference type="RefSeq" id="YP_009551701.1">
    <property type="nucleotide sequence ID" value="NC_040534.1"/>
</dbReference>
<dbReference type="KEGG" id="vg:41701347"/>
<dbReference type="EMBL" id="KY369959">
    <property type="protein sequence ID" value="ATV90890.1"/>
    <property type="molecule type" value="Genomic_RNA"/>
</dbReference>
<dbReference type="Proteomes" id="UP000290503">
    <property type="component" value="Segment"/>
</dbReference>
<protein>
    <submittedName>
        <fullName evidence="2">Putative membrane protein</fullName>
    </submittedName>
</protein>
<keyword evidence="1" id="KW-0812">Transmembrane</keyword>
<sequence length="161" mass="17838">MHKLAIIVAVSVAMVGYIYPTDATASVATNIFCDAAQTQHCAAAGFSRCKRVGTVQNCYCPHSQNWTNVVTVVENDLTCAITSSKYLDPHYWFQDLLAAHIIITVLVSVVLFVYLIPIYAKVCAMYKVTAKGQPLHYIPLLPHNDRTGYNIIPTKFTKNGR</sequence>
<evidence type="ECO:0000313" key="2">
    <source>
        <dbReference type="EMBL" id="ATV90890.1"/>
    </source>
</evidence>